<sequence length="305" mass="35829">MDSSIISKIDYSEITSHTYGFYGFPFYLKRDKEDNIKYYQMHIFIYYENHEDHSVTDCDYTYCFVKDLTVNVYRDDLDNDDNDDNNENHSLLGVQITVSNSLKLTGIKNDTDGSIEFPQINNENPLILRDYESTIIKINLFGKLSDLVNYNVELKYSGGVIDKSTANYFDNNEFVCFDDFTFSNGTYLKNSDLIESEFYCEAVVVKGNRFNFYPYLGCHVFDIEYDFLDYNYNPIQFSNSSLEKLYFIKNNSKSNISNVCNYTEFNPLLVNKYYSGYYIGGLFNIFGKREIMFYVKFIVKKIDLD</sequence>
<evidence type="ECO:0000313" key="1">
    <source>
        <dbReference type="EMBL" id="AKI80307.1"/>
    </source>
</evidence>
<organism evidence="1 2">
    <name type="scientific">Acanthamoeba polyphaga mimivirus Kroon</name>
    <dbReference type="NCBI Taxonomy" id="3069720"/>
    <lineage>
        <taxon>Viruses</taxon>
        <taxon>Varidnaviria</taxon>
        <taxon>Bamfordvirae</taxon>
        <taxon>Nucleocytoviricota</taxon>
        <taxon>Megaviricetes</taxon>
        <taxon>Imitervirales</taxon>
        <taxon>Mimiviridae</taxon>
        <taxon>Megamimivirinae</taxon>
        <taxon>Mimivirus</taxon>
        <taxon>Mimivirus lagoaense</taxon>
    </lineage>
</organism>
<reference evidence="1 2" key="1">
    <citation type="submission" date="2014-10" db="EMBL/GenBank/DDBJ databases">
        <title>Pan-genome analysis of Brazilian lineage A amoebal mimiviruses.</title>
        <authorList>
            <person name="Assis F.L."/>
            <person name="Abrahao J.S."/>
            <person name="Kroon E.G."/>
            <person name="Dornas F.P."/>
            <person name="Andrade K.R."/>
            <person name="Borato P.V.M."/>
            <person name="Pilotto M.R."/>
            <person name="Benamar S."/>
            <person name="LaScola B."/>
            <person name="Colson P."/>
        </authorList>
    </citation>
    <scope>NUCLEOTIDE SEQUENCE [LARGE SCALE GENOMIC DNA]</scope>
    <source>
        <strain evidence="1 2">Kroon</strain>
    </source>
</reference>
<dbReference type="Proteomes" id="UP000240461">
    <property type="component" value="Segment"/>
</dbReference>
<name>A0A0G2Y8Y6_9VIRU</name>
<protein>
    <submittedName>
        <fullName evidence="1">Uncharacterized protein</fullName>
    </submittedName>
</protein>
<dbReference type="EMBL" id="KM982402">
    <property type="protein sequence ID" value="AKI80307.1"/>
    <property type="molecule type" value="Genomic_DNA"/>
</dbReference>
<dbReference type="KEGG" id="vg:80514105"/>
<accession>A0A0G2Y8Y6</accession>
<proteinExistence type="predicted"/>
<keyword evidence="2" id="KW-1185">Reference proteome</keyword>
<evidence type="ECO:0000313" key="2">
    <source>
        <dbReference type="Proteomes" id="UP000240461"/>
    </source>
</evidence>